<proteinExistence type="predicted"/>
<comment type="caution">
    <text evidence="2">The sequence shown here is derived from an EMBL/GenBank/DDBJ whole genome shotgun (WGS) entry which is preliminary data.</text>
</comment>
<accession>A0ABS2GMG0</accession>
<reference evidence="2 3" key="1">
    <citation type="journal article" date="2021" name="Sci. Rep.">
        <title>The distribution of antibiotic resistance genes in chicken gut microbiota commensals.</title>
        <authorList>
            <person name="Juricova H."/>
            <person name="Matiasovicova J."/>
            <person name="Kubasova T."/>
            <person name="Cejkova D."/>
            <person name="Rychlik I."/>
        </authorList>
    </citation>
    <scope>NUCLEOTIDE SEQUENCE [LARGE SCALE GENOMIC DNA]</scope>
    <source>
        <strain evidence="2 3">An564</strain>
    </source>
</reference>
<dbReference type="EMBL" id="JACSNR010000002">
    <property type="protein sequence ID" value="MBM6922655.1"/>
    <property type="molecule type" value="Genomic_DNA"/>
</dbReference>
<name>A0ABS2GMG0_9FIRM</name>
<keyword evidence="1" id="KW-1133">Transmembrane helix</keyword>
<evidence type="ECO:0000313" key="2">
    <source>
        <dbReference type="EMBL" id="MBM6922655.1"/>
    </source>
</evidence>
<gene>
    <name evidence="2" type="ORF">H9X81_02950</name>
</gene>
<keyword evidence="1" id="KW-0812">Transmembrane</keyword>
<feature type="transmembrane region" description="Helical" evidence="1">
    <location>
        <begin position="74"/>
        <end position="93"/>
    </location>
</feature>
<protein>
    <submittedName>
        <fullName evidence="2">Uncharacterized protein</fullName>
    </submittedName>
</protein>
<evidence type="ECO:0000313" key="3">
    <source>
        <dbReference type="Proteomes" id="UP000724149"/>
    </source>
</evidence>
<keyword evidence="3" id="KW-1185">Reference proteome</keyword>
<evidence type="ECO:0000256" key="1">
    <source>
        <dbReference type="SAM" id="Phobius"/>
    </source>
</evidence>
<sequence>MLKGVNRKIIEVRDPDSRYFERAILFVRQGDWAPKEIDEQAEQYLRAASEEMGRTRTAAPSATLLKERVGLRKLLFRAGAAAGLLLLAAALVLL</sequence>
<dbReference type="Proteomes" id="UP000724149">
    <property type="component" value="Unassembled WGS sequence"/>
</dbReference>
<keyword evidence="1" id="KW-0472">Membrane</keyword>
<organism evidence="2 3">
    <name type="scientific">Hydrogenoanaerobacterium saccharovorans</name>
    <dbReference type="NCBI Taxonomy" id="474960"/>
    <lineage>
        <taxon>Bacteria</taxon>
        <taxon>Bacillati</taxon>
        <taxon>Bacillota</taxon>
        <taxon>Clostridia</taxon>
        <taxon>Eubacteriales</taxon>
        <taxon>Oscillospiraceae</taxon>
        <taxon>Hydrogenoanaerobacterium</taxon>
    </lineage>
</organism>
<dbReference type="RefSeq" id="WP_177502904.1">
    <property type="nucleotide sequence ID" value="NZ_JACSNR010000002.1"/>
</dbReference>